<dbReference type="Proteomes" id="UP000011087">
    <property type="component" value="Unassembled WGS sequence"/>
</dbReference>
<dbReference type="PaxDb" id="55529-EKX37440"/>
<dbReference type="EMBL" id="JH993059">
    <property type="protein sequence ID" value="EKX37440.1"/>
    <property type="molecule type" value="Genomic_DNA"/>
</dbReference>
<dbReference type="HOGENOM" id="CLU_1811293_0_0_1"/>
<keyword evidence="1" id="KW-0732">Signal</keyword>
<organism evidence="2">
    <name type="scientific">Guillardia theta (strain CCMP2712)</name>
    <name type="common">Cryptophyte</name>
    <dbReference type="NCBI Taxonomy" id="905079"/>
    <lineage>
        <taxon>Eukaryota</taxon>
        <taxon>Cryptophyceae</taxon>
        <taxon>Pyrenomonadales</taxon>
        <taxon>Geminigeraceae</taxon>
        <taxon>Guillardia</taxon>
    </lineage>
</organism>
<dbReference type="EnsemblProtists" id="EKX37440">
    <property type="protein sequence ID" value="EKX37440"/>
    <property type="gene ID" value="GUITHDRAFT_154969"/>
</dbReference>
<feature type="chain" id="PRO_5008770287" evidence="1">
    <location>
        <begin position="22"/>
        <end position="143"/>
    </location>
</feature>
<reference evidence="3" key="3">
    <citation type="submission" date="2015-06" db="UniProtKB">
        <authorList>
            <consortium name="EnsemblProtists"/>
        </authorList>
    </citation>
    <scope>IDENTIFICATION</scope>
</reference>
<dbReference type="GeneID" id="17294189"/>
<evidence type="ECO:0000313" key="4">
    <source>
        <dbReference type="Proteomes" id="UP000011087"/>
    </source>
</evidence>
<dbReference type="KEGG" id="gtt:GUITHDRAFT_154969"/>
<evidence type="ECO:0000256" key="1">
    <source>
        <dbReference type="SAM" id="SignalP"/>
    </source>
</evidence>
<keyword evidence="4" id="KW-1185">Reference proteome</keyword>
<accession>L1INP9</accession>
<protein>
    <submittedName>
        <fullName evidence="2 3">Uncharacterized protein</fullName>
    </submittedName>
</protein>
<evidence type="ECO:0000313" key="3">
    <source>
        <dbReference type="EnsemblProtists" id="EKX37440"/>
    </source>
</evidence>
<feature type="non-terminal residue" evidence="2">
    <location>
        <position position="1"/>
    </location>
</feature>
<evidence type="ECO:0000313" key="2">
    <source>
        <dbReference type="EMBL" id="EKX37440.1"/>
    </source>
</evidence>
<dbReference type="RefSeq" id="XP_005824420.1">
    <property type="nucleotide sequence ID" value="XM_005824363.1"/>
</dbReference>
<reference evidence="4" key="2">
    <citation type="submission" date="2012-11" db="EMBL/GenBank/DDBJ databases">
        <authorList>
            <person name="Kuo A."/>
            <person name="Curtis B.A."/>
            <person name="Tanifuji G."/>
            <person name="Burki F."/>
            <person name="Gruber A."/>
            <person name="Irimia M."/>
            <person name="Maruyama S."/>
            <person name="Arias M.C."/>
            <person name="Ball S.G."/>
            <person name="Gile G.H."/>
            <person name="Hirakawa Y."/>
            <person name="Hopkins J.F."/>
            <person name="Rensing S.A."/>
            <person name="Schmutz J."/>
            <person name="Symeonidi A."/>
            <person name="Elias M."/>
            <person name="Eveleigh R.J."/>
            <person name="Herman E.K."/>
            <person name="Klute M.J."/>
            <person name="Nakayama T."/>
            <person name="Obornik M."/>
            <person name="Reyes-Prieto A."/>
            <person name="Armbrust E.V."/>
            <person name="Aves S.J."/>
            <person name="Beiko R.G."/>
            <person name="Coutinho P."/>
            <person name="Dacks J.B."/>
            <person name="Durnford D.G."/>
            <person name="Fast N.M."/>
            <person name="Green B.R."/>
            <person name="Grisdale C."/>
            <person name="Hempe F."/>
            <person name="Henrissat B."/>
            <person name="Hoppner M.P."/>
            <person name="Ishida K.-I."/>
            <person name="Kim E."/>
            <person name="Koreny L."/>
            <person name="Kroth P.G."/>
            <person name="Liu Y."/>
            <person name="Malik S.-B."/>
            <person name="Maier U.G."/>
            <person name="McRose D."/>
            <person name="Mock T."/>
            <person name="Neilson J.A."/>
            <person name="Onodera N.T."/>
            <person name="Poole A.M."/>
            <person name="Pritham E.J."/>
            <person name="Richards T.A."/>
            <person name="Rocap G."/>
            <person name="Roy S.W."/>
            <person name="Sarai C."/>
            <person name="Schaack S."/>
            <person name="Shirato S."/>
            <person name="Slamovits C.H."/>
            <person name="Spencer D.F."/>
            <person name="Suzuki S."/>
            <person name="Worden A.Z."/>
            <person name="Zauner S."/>
            <person name="Barry K."/>
            <person name="Bell C."/>
            <person name="Bharti A.K."/>
            <person name="Crow J.A."/>
            <person name="Grimwood J."/>
            <person name="Kramer R."/>
            <person name="Lindquist E."/>
            <person name="Lucas S."/>
            <person name="Salamov A."/>
            <person name="McFadden G.I."/>
            <person name="Lane C.E."/>
            <person name="Keeling P.J."/>
            <person name="Gray M.W."/>
            <person name="Grigoriev I.V."/>
            <person name="Archibald J.M."/>
        </authorList>
    </citation>
    <scope>NUCLEOTIDE SEQUENCE</scope>
    <source>
        <strain evidence="4">CCMP2712</strain>
    </source>
</reference>
<proteinExistence type="predicted"/>
<name>L1INP9_GUITC</name>
<gene>
    <name evidence="2" type="ORF">GUITHDRAFT_154969</name>
</gene>
<feature type="signal peptide" evidence="1">
    <location>
        <begin position="1"/>
        <end position="21"/>
    </location>
</feature>
<dbReference type="AlphaFoldDB" id="L1INP9"/>
<sequence length="143" mass="15878">MFWAAALASVGLLVLITCSSTRRSVLKENLWTAALRSKQHIAHHNVGLATTLREACPEDTPGCRRSHMSQKGIYKFSDAGWHQVLTQPRNYVYDYFTDMSSQADGLDKMVHYVKNSQKLLTAQVHGNGCHSAQGPCTASQNRT</sequence>
<reference evidence="2 4" key="1">
    <citation type="journal article" date="2012" name="Nature">
        <title>Algal genomes reveal evolutionary mosaicism and the fate of nucleomorphs.</title>
        <authorList>
            <consortium name="DOE Joint Genome Institute"/>
            <person name="Curtis B.A."/>
            <person name="Tanifuji G."/>
            <person name="Burki F."/>
            <person name="Gruber A."/>
            <person name="Irimia M."/>
            <person name="Maruyama S."/>
            <person name="Arias M.C."/>
            <person name="Ball S.G."/>
            <person name="Gile G.H."/>
            <person name="Hirakawa Y."/>
            <person name="Hopkins J.F."/>
            <person name="Kuo A."/>
            <person name="Rensing S.A."/>
            <person name="Schmutz J."/>
            <person name="Symeonidi A."/>
            <person name="Elias M."/>
            <person name="Eveleigh R.J."/>
            <person name="Herman E.K."/>
            <person name="Klute M.J."/>
            <person name="Nakayama T."/>
            <person name="Obornik M."/>
            <person name="Reyes-Prieto A."/>
            <person name="Armbrust E.V."/>
            <person name="Aves S.J."/>
            <person name="Beiko R.G."/>
            <person name="Coutinho P."/>
            <person name="Dacks J.B."/>
            <person name="Durnford D.G."/>
            <person name="Fast N.M."/>
            <person name="Green B.R."/>
            <person name="Grisdale C.J."/>
            <person name="Hempel F."/>
            <person name="Henrissat B."/>
            <person name="Hoppner M.P."/>
            <person name="Ishida K."/>
            <person name="Kim E."/>
            <person name="Koreny L."/>
            <person name="Kroth P.G."/>
            <person name="Liu Y."/>
            <person name="Malik S.B."/>
            <person name="Maier U.G."/>
            <person name="McRose D."/>
            <person name="Mock T."/>
            <person name="Neilson J.A."/>
            <person name="Onodera N.T."/>
            <person name="Poole A.M."/>
            <person name="Pritham E.J."/>
            <person name="Richards T.A."/>
            <person name="Rocap G."/>
            <person name="Roy S.W."/>
            <person name="Sarai C."/>
            <person name="Schaack S."/>
            <person name="Shirato S."/>
            <person name="Slamovits C.H."/>
            <person name="Spencer D.F."/>
            <person name="Suzuki S."/>
            <person name="Worden A.Z."/>
            <person name="Zauner S."/>
            <person name="Barry K."/>
            <person name="Bell C."/>
            <person name="Bharti A.K."/>
            <person name="Crow J.A."/>
            <person name="Grimwood J."/>
            <person name="Kramer R."/>
            <person name="Lindquist E."/>
            <person name="Lucas S."/>
            <person name="Salamov A."/>
            <person name="McFadden G.I."/>
            <person name="Lane C.E."/>
            <person name="Keeling P.J."/>
            <person name="Gray M.W."/>
            <person name="Grigoriev I.V."/>
            <person name="Archibald J.M."/>
        </authorList>
    </citation>
    <scope>NUCLEOTIDE SEQUENCE</scope>
    <source>
        <strain evidence="2 4">CCMP2712</strain>
    </source>
</reference>